<sequence length="283" mass="30882">MDNQKAVNAVKTVPFWTVLVVAIVALAIGWAIGRFFFGSAGSANGKITLKENELDTTIGTLTYKNKTEKITAREAIEAATSLKAAKNKDGVYTVPGADKVLAVARNKILAQACDEAKINVTDEDIQQYAEKTLKTKDLKQIASKYSMTEEQVKKLIGQSARVKKLYNSVVKTADVQAPAAPNKPKDGNNDAATEEYGKYIIGLLGDEWDANKGTWAKTDGKYYKALKDQKFTATSASYAQAQAAYYVAYQEYSSKMGDANAKWSKFVNERLSQASIQISTLVS</sequence>
<keyword evidence="1" id="KW-1133">Transmembrane helix</keyword>
<keyword evidence="1" id="KW-0472">Membrane</keyword>
<evidence type="ECO:0000313" key="2">
    <source>
        <dbReference type="EMBL" id="KXB32916.1"/>
    </source>
</evidence>
<evidence type="ECO:0000256" key="1">
    <source>
        <dbReference type="SAM" id="Phobius"/>
    </source>
</evidence>
<organism evidence="2 3">
    <name type="scientific">Atopobium deltae</name>
    <dbReference type="NCBI Taxonomy" id="1393034"/>
    <lineage>
        <taxon>Bacteria</taxon>
        <taxon>Bacillati</taxon>
        <taxon>Actinomycetota</taxon>
        <taxon>Coriobacteriia</taxon>
        <taxon>Coriobacteriales</taxon>
        <taxon>Atopobiaceae</taxon>
        <taxon>Atopobium</taxon>
    </lineage>
</organism>
<keyword evidence="3" id="KW-1185">Reference proteome</keyword>
<dbReference type="RefSeq" id="WP_066306284.1">
    <property type="nucleotide sequence ID" value="NZ_KQ959516.1"/>
</dbReference>
<dbReference type="STRING" id="1393034.HMPREF3192_01285"/>
<dbReference type="Proteomes" id="UP000070675">
    <property type="component" value="Unassembled WGS sequence"/>
</dbReference>
<proteinExistence type="predicted"/>
<accession>A0A133XPQ3</accession>
<dbReference type="InterPro" id="IPR027304">
    <property type="entry name" value="Trigger_fact/SurA_dom_sf"/>
</dbReference>
<evidence type="ECO:0000313" key="3">
    <source>
        <dbReference type="Proteomes" id="UP000070675"/>
    </source>
</evidence>
<dbReference type="EMBL" id="LSCR01000042">
    <property type="protein sequence ID" value="KXB32916.1"/>
    <property type="molecule type" value="Genomic_DNA"/>
</dbReference>
<gene>
    <name evidence="2" type="ORF">HMPREF3192_01285</name>
</gene>
<dbReference type="AlphaFoldDB" id="A0A133XPQ3"/>
<protein>
    <submittedName>
        <fullName evidence="2">Uncharacterized protein</fullName>
    </submittedName>
</protein>
<dbReference type="SUPFAM" id="SSF109998">
    <property type="entry name" value="Triger factor/SurA peptide-binding domain-like"/>
    <property type="match status" value="1"/>
</dbReference>
<reference evidence="3" key="1">
    <citation type="submission" date="2016-01" db="EMBL/GenBank/DDBJ databases">
        <authorList>
            <person name="Mitreva M."/>
            <person name="Pepin K.H."/>
            <person name="Mihindukulasuriya K.A."/>
            <person name="Fulton R."/>
            <person name="Fronick C."/>
            <person name="O'Laughlin M."/>
            <person name="Miner T."/>
            <person name="Herter B."/>
            <person name="Rosa B.A."/>
            <person name="Cordes M."/>
            <person name="Tomlinson C."/>
            <person name="Wollam A."/>
            <person name="Palsikar V.B."/>
            <person name="Mardis E.R."/>
            <person name="Wilson R.K."/>
        </authorList>
    </citation>
    <scope>NUCLEOTIDE SEQUENCE [LARGE SCALE GENOMIC DNA]</scope>
    <source>
        <strain evidence="3">DNF00019</strain>
    </source>
</reference>
<keyword evidence="1" id="KW-0812">Transmembrane</keyword>
<name>A0A133XPQ3_9ACTN</name>
<feature type="transmembrane region" description="Helical" evidence="1">
    <location>
        <begin position="15"/>
        <end position="37"/>
    </location>
</feature>
<dbReference type="PATRIC" id="fig|1393034.3.peg.1252"/>
<dbReference type="OrthoDB" id="3181975at2"/>
<comment type="caution">
    <text evidence="2">The sequence shown here is derived from an EMBL/GenBank/DDBJ whole genome shotgun (WGS) entry which is preliminary data.</text>
</comment>